<dbReference type="PANTHER" id="PTHR43415">
    <property type="entry name" value="SPERMIDINE N(1)-ACETYLTRANSFERASE"/>
    <property type="match status" value="1"/>
</dbReference>
<dbReference type="eggNOG" id="COG1670">
    <property type="taxonomic scope" value="Bacteria"/>
</dbReference>
<dbReference type="STRING" id="1140003.OMY_01664"/>
<name>S0KZN4_9ENTE</name>
<reference evidence="2 3" key="1">
    <citation type="submission" date="2013-03" db="EMBL/GenBank/DDBJ databases">
        <title>The Genome Sequence of Enterococcus sulfureus ATCC_49903 (PacBio/Illumina hybrid assembly).</title>
        <authorList>
            <consortium name="The Broad Institute Genomics Platform"/>
            <consortium name="The Broad Institute Genome Sequencing Center for Infectious Disease"/>
            <person name="Earl A."/>
            <person name="Russ C."/>
            <person name="Gilmore M."/>
            <person name="Surin D."/>
            <person name="Walker B."/>
            <person name="Young S."/>
            <person name="Zeng Q."/>
            <person name="Gargeya S."/>
            <person name="Fitzgerald M."/>
            <person name="Haas B."/>
            <person name="Abouelleil A."/>
            <person name="Allen A.W."/>
            <person name="Alvarado L."/>
            <person name="Arachchi H.M."/>
            <person name="Berlin A.M."/>
            <person name="Chapman S.B."/>
            <person name="Gainer-Dewar J."/>
            <person name="Goldberg J."/>
            <person name="Griggs A."/>
            <person name="Gujja S."/>
            <person name="Hansen M."/>
            <person name="Howarth C."/>
            <person name="Imamovic A."/>
            <person name="Ireland A."/>
            <person name="Larimer J."/>
            <person name="McCowan C."/>
            <person name="Murphy C."/>
            <person name="Pearson M."/>
            <person name="Poon T.W."/>
            <person name="Priest M."/>
            <person name="Roberts A."/>
            <person name="Saif S."/>
            <person name="Shea T."/>
            <person name="Sisk P."/>
            <person name="Sykes S."/>
            <person name="Wortman J."/>
            <person name="Nusbaum C."/>
            <person name="Birren B."/>
        </authorList>
    </citation>
    <scope>NUCLEOTIDE SEQUENCE [LARGE SCALE GENOMIC DNA]</scope>
    <source>
        <strain evidence="2 3">ATCC 49903</strain>
    </source>
</reference>
<dbReference type="InterPro" id="IPR016181">
    <property type="entry name" value="Acyl_CoA_acyltransferase"/>
</dbReference>
<evidence type="ECO:0000313" key="3">
    <source>
        <dbReference type="Proteomes" id="UP000015961"/>
    </source>
</evidence>
<comment type="caution">
    <text evidence="2">The sequence shown here is derived from an EMBL/GenBank/DDBJ whole genome shotgun (WGS) entry which is preliminary data.</text>
</comment>
<dbReference type="PATRIC" id="fig|1140003.3.peg.1604"/>
<keyword evidence="3" id="KW-1185">Reference proteome</keyword>
<gene>
    <name evidence="2" type="ORF">I573_00925</name>
</gene>
<dbReference type="Pfam" id="PF13302">
    <property type="entry name" value="Acetyltransf_3"/>
    <property type="match status" value="1"/>
</dbReference>
<dbReference type="AlphaFoldDB" id="S0KZN4"/>
<dbReference type="EMBL" id="ASWO01000003">
    <property type="protein sequence ID" value="EOT86172.1"/>
    <property type="molecule type" value="Genomic_DNA"/>
</dbReference>
<evidence type="ECO:0000313" key="2">
    <source>
        <dbReference type="EMBL" id="EOT86172.1"/>
    </source>
</evidence>
<sequence length="178" mass="20740">MEYPYLNGERIYLRLVEERDVAQLTKINNTAITRIMGDDDVPYPFSLETMSQFTKSNETMKNFAICRIKDDELIGSLAVYGINYQNSNCEIGLIVAEDAKRQGYGDEAMKIIIEFVFNYLPMNKIKLQVFSFNTAAINLYQQLGFTHEGTLKEEIFRFGTYQDLENYALLRSEWMNHH</sequence>
<dbReference type="InterPro" id="IPR000182">
    <property type="entry name" value="GNAT_dom"/>
</dbReference>
<protein>
    <recommendedName>
        <fullName evidence="1">N-acetyltransferase domain-containing protein</fullName>
    </recommendedName>
</protein>
<dbReference type="RefSeq" id="WP_016186101.1">
    <property type="nucleotide sequence ID" value="NZ_ASWO01000003.1"/>
</dbReference>
<dbReference type="PANTHER" id="PTHR43415:SF3">
    <property type="entry name" value="GNAT-FAMILY ACETYLTRANSFERASE"/>
    <property type="match status" value="1"/>
</dbReference>
<dbReference type="SUPFAM" id="SSF55729">
    <property type="entry name" value="Acyl-CoA N-acyltransferases (Nat)"/>
    <property type="match status" value="1"/>
</dbReference>
<proteinExistence type="predicted"/>
<dbReference type="Gene3D" id="3.40.630.30">
    <property type="match status" value="1"/>
</dbReference>
<organism evidence="2 3">
    <name type="scientific">Enterococcus sulfureus ATCC 49903</name>
    <dbReference type="NCBI Taxonomy" id="1140003"/>
    <lineage>
        <taxon>Bacteria</taxon>
        <taxon>Bacillati</taxon>
        <taxon>Bacillota</taxon>
        <taxon>Bacilli</taxon>
        <taxon>Lactobacillales</taxon>
        <taxon>Enterococcaceae</taxon>
        <taxon>Enterococcus</taxon>
    </lineage>
</organism>
<accession>S0KZN4</accession>
<dbReference type="OrthoDB" id="948250at2"/>
<dbReference type="PROSITE" id="PS51186">
    <property type="entry name" value="GNAT"/>
    <property type="match status" value="1"/>
</dbReference>
<evidence type="ECO:0000259" key="1">
    <source>
        <dbReference type="PROSITE" id="PS51186"/>
    </source>
</evidence>
<dbReference type="GO" id="GO:0016747">
    <property type="term" value="F:acyltransferase activity, transferring groups other than amino-acyl groups"/>
    <property type="evidence" value="ECO:0007669"/>
    <property type="project" value="InterPro"/>
</dbReference>
<dbReference type="Proteomes" id="UP000015961">
    <property type="component" value="Unassembled WGS sequence"/>
</dbReference>
<feature type="domain" description="N-acetyltransferase" evidence="1">
    <location>
        <begin position="11"/>
        <end position="171"/>
    </location>
</feature>